<dbReference type="KEGG" id="fgi:OP10G_0613"/>
<proteinExistence type="predicted"/>
<dbReference type="EMBL" id="CP007139">
    <property type="protein sequence ID" value="AIE83981.1"/>
    <property type="molecule type" value="Genomic_DNA"/>
</dbReference>
<dbReference type="Proteomes" id="UP000027982">
    <property type="component" value="Chromosome"/>
</dbReference>
<sequence length="190" mass="20093">MDPSSSSTIEGEFSHIVSADSDAPEDEGAFYGTLQGGQFDVTCHTMANTKFKLVGHSTAKGGFLLTRSDRPGESIEFSPLARLFSTGRSVVSFAFQEMSGTFDTSTRRDLGNGSIEYVGTCGSHQAKLVFKTNSRVDITVTVKDKGHVLAQFTGATVATISTLKQISTSRTLSTVGDLTVGSGISYLGTL</sequence>
<dbReference type="HOGENOM" id="CLU_1426060_0_0_0"/>
<dbReference type="AlphaFoldDB" id="A0A068NKG4"/>
<evidence type="ECO:0000313" key="1">
    <source>
        <dbReference type="EMBL" id="AIE83981.1"/>
    </source>
</evidence>
<name>A0A068NKG4_FIMGI</name>
<keyword evidence="2" id="KW-1185">Reference proteome</keyword>
<reference evidence="1 2" key="1">
    <citation type="journal article" date="2014" name="PLoS ONE">
        <title>The first complete genome sequence of the class fimbriimonadia in the phylum armatimonadetes.</title>
        <authorList>
            <person name="Hu Z.Y."/>
            <person name="Wang Y.Z."/>
            <person name="Im W.T."/>
            <person name="Wang S.Y."/>
            <person name="Zhao G.P."/>
            <person name="Zheng H.J."/>
            <person name="Quan Z.X."/>
        </authorList>
    </citation>
    <scope>NUCLEOTIDE SEQUENCE [LARGE SCALE GENOMIC DNA]</scope>
    <source>
        <strain evidence="1">Gsoil 348</strain>
    </source>
</reference>
<organism evidence="1 2">
    <name type="scientific">Fimbriimonas ginsengisoli Gsoil 348</name>
    <dbReference type="NCBI Taxonomy" id="661478"/>
    <lineage>
        <taxon>Bacteria</taxon>
        <taxon>Bacillati</taxon>
        <taxon>Armatimonadota</taxon>
        <taxon>Fimbriimonadia</taxon>
        <taxon>Fimbriimonadales</taxon>
        <taxon>Fimbriimonadaceae</taxon>
        <taxon>Fimbriimonas</taxon>
    </lineage>
</organism>
<evidence type="ECO:0000313" key="2">
    <source>
        <dbReference type="Proteomes" id="UP000027982"/>
    </source>
</evidence>
<protein>
    <submittedName>
        <fullName evidence="1">Uncharacterized protein</fullName>
    </submittedName>
</protein>
<gene>
    <name evidence="1" type="ORF">OP10G_0613</name>
</gene>
<accession>A0A068NKG4</accession>